<feature type="region of interest" description="Disordered" evidence="2">
    <location>
        <begin position="1145"/>
        <end position="1455"/>
    </location>
</feature>
<feature type="region of interest" description="Disordered" evidence="2">
    <location>
        <begin position="286"/>
        <end position="349"/>
    </location>
</feature>
<feature type="compositionally biased region" description="Low complexity" evidence="2">
    <location>
        <begin position="302"/>
        <end position="312"/>
    </location>
</feature>
<dbReference type="PANTHER" id="PTHR21669">
    <property type="entry name" value="CAPZ-INTERACTING PROTEIN AND RELATED PROTEINS"/>
    <property type="match status" value="1"/>
</dbReference>
<name>A0A7I5E8L4_HAECO</name>
<feature type="compositionally biased region" description="Low complexity" evidence="2">
    <location>
        <begin position="536"/>
        <end position="550"/>
    </location>
</feature>
<dbReference type="OMA" id="MGMNMTP"/>
<sequence>MALDLGGNKKKPNDKSKYSIVELSLFKPGKKKYPEFDYEEIRKKQLKEDDSSGDDERFHDREALEIVKRLEAKYGGKKTKKGRKLCFGTEDDYMDKRAGYDLEDDFIDDSEAYDELIPSTMDTVQGGFYVNRGKLEFKTRHEEVNDSDISEVDDSQPQKKGTKRPQVSSDDDVEVIEDPAVAPTTSTNVAKAVTESDASAPDAVKPRMVGAPPSKVRRMTLGESPNQRAANAIKKRLVGMPPTLLKRKVLQTAVARKENEMSDFLRDMSGGSIPSPGEDLELIASTSTQPTVKNKTPEKTSTEPTSTPATSNVLFPEFVPQNTSEPSSSEPSASTAVVPSSPQKKRPLAPMTDTLSSMIEEFKRCTNNLALPGQKKRLQNIHVDMVIAIEEQCLKDGYSVHEKARVAHSLADYCGIQKNSLYARCIKRRDEHKNGAPNLAFLAKSAGGTFSNITAPTTAFNKTTPTPIATPSASKPTSSAAPAPTPSKSTPTPTTVPVVPSPLKSTSVQPAATTVPTTTSAPFAAKISTASTASAASTSGSAHTNGTSAANSTPKSSQPWTNQKKLAAQAMITNVAGLPSFSGRVGELQDILKKVATEAITYEDFLKWHDLSMKPASSKLPSENKGVNGVAKQGQSTSTSNKAVNQKTDSQHETSGITQSKNPPTSTLEPVKRMTLAQAMVTSKLPPRMRPLTLTSAQISEKFEAEKQITIRAVTTAIENSKVTHKKKCEVAAAAGKPPPRFDFLWTENLARALRSQMELYWSVLLSSDTYAKASEGIVTIFSKEVLPYFKGEIKLSRLLVEYTRRSPDKAFILACPNVQKLLKDDGVDLNNITIITRKEKTSSDAVASKVNSSRPYKKILPVRSSPSDEIQTAAVQEDGDVSVVEPSTSNATTSNSDAAAAAATSSAAAASKHAIAALNGMGMNMTPTQMAELTSAMQQISSLTTDPQKLLMLQQALIMQVMTHNQVEAKRKQEEEKRKEEEKKKKLEEEKEAKRRAKEEEKLKLIEKKKAEARDAKEKALEEKRLRLEEEKKQKLAEKARKAEEEREKRLQEQAEKERIMKEERERLAREEAERLKKEEEERKRQEEIRIKAEEEQARESERKRQAQLREEEEKAAQLLEEEILLEEVTHSEVPIPTEMKLALEEEEEAESARLKKQEEQVAAVRAANLAAQAHQVHSTPSTAQVHHQPTSGSAQSTTSAVVHNPNVIIEQKPLSAPPPPKPQPSTPASYTSMTQQQSNVIRSPATTIPSSPQYPNPNSYGFPNSQGSTGNITMSPQCMMPMTPPAHKSPAFHQQSVVQSPQQQAVASPLSSGQHHQMLNQRAQVPSALSCPQPVNHHSNISFDQPAQPFAQPQAHSTPPQSQFGFGVQHQQQSTHQQQPQPVHQQQYHQQSIQQQQQQQQQQRPMQYSQTSHVQQQAIQQHIPTAQQSPMQQINHGGLSHQPVPVQPQLQQQLHQQQQLQQQQQQQHQQMRMDVQQACGQYQSQIRQQSAAEQQQQLAMQQQRVRDMYMAQQQQQNLAFQRQQQQQQQQQLEQQQQMQQQRLQQQHSFSMQQPIQRTFPMQPQQSFQNDAHQLQMQQQQQQQMMNQYSNHQQNRNPFGF</sequence>
<evidence type="ECO:0000256" key="1">
    <source>
        <dbReference type="SAM" id="Coils"/>
    </source>
</evidence>
<dbReference type="GO" id="GO:0006325">
    <property type="term" value="P:chromatin organization"/>
    <property type="evidence" value="ECO:0007669"/>
    <property type="project" value="TreeGrafter"/>
</dbReference>
<feature type="region of interest" description="Disordered" evidence="2">
    <location>
        <begin position="875"/>
        <end position="897"/>
    </location>
</feature>
<feature type="compositionally biased region" description="Low complexity" evidence="2">
    <location>
        <begin position="1443"/>
        <end position="1455"/>
    </location>
</feature>
<feature type="compositionally biased region" description="Basic and acidic residues" evidence="2">
    <location>
        <begin position="1152"/>
        <end position="1161"/>
    </location>
</feature>
<feature type="compositionally biased region" description="Pro residues" evidence="2">
    <location>
        <begin position="1217"/>
        <end position="1227"/>
    </location>
</feature>
<feature type="compositionally biased region" description="Low complexity" evidence="2">
    <location>
        <begin position="1347"/>
        <end position="1357"/>
    </location>
</feature>
<feature type="compositionally biased region" description="Acidic residues" evidence="2">
    <location>
        <begin position="145"/>
        <end position="154"/>
    </location>
</feature>
<protein>
    <submittedName>
        <fullName evidence="5">Ubinuclein-1</fullName>
    </submittedName>
</protein>
<evidence type="ECO:0000259" key="3">
    <source>
        <dbReference type="Pfam" id="PF08729"/>
    </source>
</evidence>
<evidence type="ECO:0000256" key="2">
    <source>
        <dbReference type="SAM" id="MobiDB-lite"/>
    </source>
</evidence>
<feature type="compositionally biased region" description="Polar residues" evidence="2">
    <location>
        <begin position="1179"/>
        <end position="1203"/>
    </location>
</feature>
<dbReference type="OrthoDB" id="68076at2759"/>
<feature type="coiled-coil region" evidence="1">
    <location>
        <begin position="1512"/>
        <end position="1544"/>
    </location>
</feature>
<feature type="compositionally biased region" description="Low complexity" evidence="2">
    <location>
        <begin position="462"/>
        <end position="516"/>
    </location>
</feature>
<feature type="region of interest" description="Disordered" evidence="2">
    <location>
        <begin position="141"/>
        <end position="227"/>
    </location>
</feature>
<feature type="domain" description="Hpc2-related" evidence="3">
    <location>
        <begin position="90"/>
        <end position="136"/>
    </location>
</feature>
<feature type="compositionally biased region" description="Low complexity" evidence="2">
    <location>
        <begin position="323"/>
        <end position="342"/>
    </location>
</feature>
<feature type="compositionally biased region" description="Polar residues" evidence="2">
    <location>
        <begin position="1263"/>
        <end position="1278"/>
    </location>
</feature>
<feature type="region of interest" description="Disordered" evidence="2">
    <location>
        <begin position="457"/>
        <end position="516"/>
    </location>
</feature>
<feature type="compositionally biased region" description="Polar residues" evidence="2">
    <location>
        <begin position="633"/>
        <end position="668"/>
    </location>
</feature>
<dbReference type="InterPro" id="IPR014840">
    <property type="entry name" value="HRD"/>
</dbReference>
<evidence type="ECO:0000313" key="5">
    <source>
        <dbReference type="WBParaSite" id="HCON_00070200-00002"/>
    </source>
</evidence>
<dbReference type="Proteomes" id="UP000025227">
    <property type="component" value="Unplaced"/>
</dbReference>
<organism evidence="4 5">
    <name type="scientific">Haemonchus contortus</name>
    <name type="common">Barber pole worm</name>
    <dbReference type="NCBI Taxonomy" id="6289"/>
    <lineage>
        <taxon>Eukaryota</taxon>
        <taxon>Metazoa</taxon>
        <taxon>Ecdysozoa</taxon>
        <taxon>Nematoda</taxon>
        <taxon>Chromadorea</taxon>
        <taxon>Rhabditida</taxon>
        <taxon>Rhabditina</taxon>
        <taxon>Rhabditomorpha</taxon>
        <taxon>Strongyloidea</taxon>
        <taxon>Trichostrongylidae</taxon>
        <taxon>Haemonchus</taxon>
    </lineage>
</organism>
<feature type="compositionally biased region" description="Low complexity" evidence="2">
    <location>
        <begin position="1575"/>
        <end position="1596"/>
    </location>
</feature>
<accession>A0A7I5E8L4</accession>
<feature type="compositionally biased region" description="Polar residues" evidence="2">
    <location>
        <begin position="551"/>
        <end position="563"/>
    </location>
</feature>
<dbReference type="Pfam" id="PF08729">
    <property type="entry name" value="HUN"/>
    <property type="match status" value="1"/>
</dbReference>
<feature type="region of interest" description="Disordered" evidence="2">
    <location>
        <begin position="969"/>
        <end position="1115"/>
    </location>
</feature>
<dbReference type="WBParaSite" id="HCON_00070200-00002">
    <property type="protein sequence ID" value="HCON_00070200-00002"/>
    <property type="gene ID" value="HCON_00070200"/>
</dbReference>
<feature type="compositionally biased region" description="Low complexity" evidence="2">
    <location>
        <begin position="1251"/>
        <end position="1262"/>
    </location>
</feature>
<keyword evidence="1" id="KW-0175">Coiled coil</keyword>
<evidence type="ECO:0000313" key="4">
    <source>
        <dbReference type="Proteomes" id="UP000025227"/>
    </source>
</evidence>
<feature type="compositionally biased region" description="Low complexity" evidence="2">
    <location>
        <begin position="1371"/>
        <end position="1412"/>
    </location>
</feature>
<feature type="region of interest" description="Disordered" evidence="2">
    <location>
        <begin position="616"/>
        <end position="669"/>
    </location>
</feature>
<proteinExistence type="predicted"/>
<feature type="region of interest" description="Disordered" evidence="2">
    <location>
        <begin position="1564"/>
        <end position="1602"/>
    </location>
</feature>
<feature type="compositionally biased region" description="Polar residues" evidence="2">
    <location>
        <begin position="1564"/>
        <end position="1574"/>
    </location>
</feature>
<dbReference type="PANTHER" id="PTHR21669:SF28">
    <property type="entry name" value="YEMANUCLEIN"/>
    <property type="match status" value="1"/>
</dbReference>
<feature type="compositionally biased region" description="Low complexity" evidence="2">
    <location>
        <begin position="1296"/>
        <end position="1311"/>
    </location>
</feature>
<dbReference type="GO" id="GO:0005634">
    <property type="term" value="C:nucleus"/>
    <property type="evidence" value="ECO:0007669"/>
    <property type="project" value="TreeGrafter"/>
</dbReference>
<feature type="compositionally biased region" description="Polar residues" evidence="2">
    <location>
        <begin position="1312"/>
        <end position="1326"/>
    </location>
</feature>
<feature type="compositionally biased region" description="Low complexity" evidence="2">
    <location>
        <begin position="1162"/>
        <end position="1178"/>
    </location>
</feature>
<feature type="region of interest" description="Disordered" evidence="2">
    <location>
        <begin position="536"/>
        <end position="563"/>
    </location>
</feature>
<feature type="compositionally biased region" description="Polar residues" evidence="2">
    <location>
        <begin position="1413"/>
        <end position="1437"/>
    </location>
</feature>
<feature type="compositionally biased region" description="Polar residues" evidence="2">
    <location>
        <begin position="1231"/>
        <end position="1250"/>
    </location>
</feature>
<keyword evidence="4" id="KW-1185">Reference proteome</keyword>
<feature type="compositionally biased region" description="Low complexity" evidence="2">
    <location>
        <begin position="888"/>
        <end position="897"/>
    </location>
</feature>
<reference evidence="5" key="1">
    <citation type="submission" date="2020-12" db="UniProtKB">
        <authorList>
            <consortium name="WormBaseParasite"/>
        </authorList>
    </citation>
    <scope>IDENTIFICATION</scope>
    <source>
        <strain evidence="5">MHco3</strain>
    </source>
</reference>